<evidence type="ECO:0000256" key="5">
    <source>
        <dbReference type="ARBA" id="ARBA00023008"/>
    </source>
</evidence>
<feature type="domain" description="Auxiliary Activity family 9 catalytic" evidence="15">
    <location>
        <begin position="19"/>
        <end position="223"/>
    </location>
</feature>
<evidence type="ECO:0000256" key="11">
    <source>
        <dbReference type="ARBA" id="ARBA00045077"/>
    </source>
</evidence>
<dbReference type="GO" id="GO:0030245">
    <property type="term" value="P:cellulose catabolic process"/>
    <property type="evidence" value="ECO:0007669"/>
    <property type="project" value="UniProtKB-KW"/>
</dbReference>
<accession>B0DGU6</accession>
<proteinExistence type="inferred from homology"/>
<dbReference type="AlphaFoldDB" id="B0DGU6"/>
<dbReference type="PANTHER" id="PTHR33353:SF6">
    <property type="entry name" value="ENDOGLUCANASE IV"/>
    <property type="match status" value="1"/>
</dbReference>
<dbReference type="KEGG" id="lbc:LACBIDRAFT_294705"/>
<keyword evidence="8" id="KW-0119">Carbohydrate metabolism</keyword>
<evidence type="ECO:0000313" key="17">
    <source>
        <dbReference type="Proteomes" id="UP000001194"/>
    </source>
</evidence>
<keyword evidence="4" id="KW-0560">Oxidoreductase</keyword>
<feature type="chain" id="PRO_5002749264" description="lytic cellulose monooxygenase (C4-dehydrogenating)" evidence="14">
    <location>
        <begin position="19"/>
        <end position="332"/>
    </location>
</feature>
<dbReference type="GO" id="GO:0004497">
    <property type="term" value="F:monooxygenase activity"/>
    <property type="evidence" value="ECO:0007669"/>
    <property type="project" value="UniProtKB-KW"/>
</dbReference>
<dbReference type="InterPro" id="IPR049892">
    <property type="entry name" value="AA9"/>
</dbReference>
<evidence type="ECO:0000256" key="9">
    <source>
        <dbReference type="ARBA" id="ARBA00023326"/>
    </source>
</evidence>
<evidence type="ECO:0000256" key="7">
    <source>
        <dbReference type="ARBA" id="ARBA00023157"/>
    </source>
</evidence>
<keyword evidence="7" id="KW-1015">Disulfide bond</keyword>
<evidence type="ECO:0000256" key="13">
    <source>
        <dbReference type="SAM" id="MobiDB-lite"/>
    </source>
</evidence>
<keyword evidence="5" id="KW-0186">Copper</keyword>
<evidence type="ECO:0000256" key="8">
    <source>
        <dbReference type="ARBA" id="ARBA00023277"/>
    </source>
</evidence>
<dbReference type="CDD" id="cd21175">
    <property type="entry name" value="LPMO_AA9"/>
    <property type="match status" value="1"/>
</dbReference>
<evidence type="ECO:0000256" key="14">
    <source>
        <dbReference type="SAM" id="SignalP"/>
    </source>
</evidence>
<dbReference type="GeneID" id="6078814"/>
<comment type="catalytic activity">
    <reaction evidence="11">
        <text>[(1-&gt;4)-beta-D-glucosyl]n+m + reduced acceptor + O2 = 4-dehydro-beta-D-glucosyl-[(1-&gt;4)-beta-D-glucosyl]n-1 + [(1-&gt;4)-beta-D-glucosyl]m + acceptor + H2O.</text>
        <dbReference type="EC" id="1.14.99.56"/>
    </reaction>
</comment>
<feature type="region of interest" description="Disordered" evidence="13">
    <location>
        <begin position="246"/>
        <end position="292"/>
    </location>
</feature>
<dbReference type="Proteomes" id="UP000001194">
    <property type="component" value="Unassembled WGS sequence"/>
</dbReference>
<protein>
    <recommendedName>
        <fullName evidence="12">lytic cellulose monooxygenase (C4-dehydrogenating)</fullName>
        <ecNumber evidence="12">1.14.99.56</ecNumber>
    </recommendedName>
</protein>
<sequence length="332" mass="33917">MKTTSTLIPLIFAASTYAHGILHQITINGKSFLGNGVNGGTPISSIIRQVSTPNPNKGASNAALNCGPNAQPATLVANANPGDQFGFDWKGADGSNWPHNTGPMLTYLASCGSTTCDKFDPQTAKWFKIDQVGRAPGSADWVQQSLMTGSLASVKLPSNLAPGNYMIRHEIIALHLATSLGGAEFYPACGQLTVGGSGTGVPDVSELVSLPGAYSDNDPGIFDPQVFDASAPYTFPGPPIAAFVNGGTSTPGNATTTASSSTASATKTGGAKPTGTSTTSSKGKSCKLKKGKTASSSVVPSASAAAASATTTDMYPRHFSRVMRRLALGRSI</sequence>
<dbReference type="Pfam" id="PF03443">
    <property type="entry name" value="AA9"/>
    <property type="match status" value="1"/>
</dbReference>
<keyword evidence="3" id="KW-0136">Cellulose degradation</keyword>
<dbReference type="InParanoid" id="B0DGU6"/>
<comment type="similarity">
    <text evidence="10">Belongs to the polysaccharide monooxygenase AA9 family.</text>
</comment>
<dbReference type="GO" id="GO:0046872">
    <property type="term" value="F:metal ion binding"/>
    <property type="evidence" value="ECO:0007669"/>
    <property type="project" value="UniProtKB-KW"/>
</dbReference>
<evidence type="ECO:0000256" key="12">
    <source>
        <dbReference type="ARBA" id="ARBA00047174"/>
    </source>
</evidence>
<feature type="signal peptide" evidence="14">
    <location>
        <begin position="1"/>
        <end position="18"/>
    </location>
</feature>
<name>B0DGU6_LACBS</name>
<evidence type="ECO:0000256" key="4">
    <source>
        <dbReference type="ARBA" id="ARBA00023002"/>
    </source>
</evidence>
<dbReference type="HOGENOM" id="CLU_031730_2_2_1"/>
<dbReference type="STRING" id="486041.B0DGU6"/>
<keyword evidence="2" id="KW-0479">Metal-binding</keyword>
<dbReference type="OrthoDB" id="4849160at2759"/>
<evidence type="ECO:0000256" key="1">
    <source>
        <dbReference type="ARBA" id="ARBA00001973"/>
    </source>
</evidence>
<evidence type="ECO:0000256" key="3">
    <source>
        <dbReference type="ARBA" id="ARBA00023001"/>
    </source>
</evidence>
<dbReference type="Gene3D" id="2.70.50.70">
    <property type="match status" value="1"/>
</dbReference>
<evidence type="ECO:0000313" key="16">
    <source>
        <dbReference type="EMBL" id="EDR06333.1"/>
    </source>
</evidence>
<keyword evidence="14" id="KW-0732">Signal</keyword>
<reference evidence="16 17" key="1">
    <citation type="journal article" date="2008" name="Nature">
        <title>The genome of Laccaria bicolor provides insights into mycorrhizal symbiosis.</title>
        <authorList>
            <person name="Martin F."/>
            <person name="Aerts A."/>
            <person name="Ahren D."/>
            <person name="Brun A."/>
            <person name="Danchin E.G.J."/>
            <person name="Duchaussoy F."/>
            <person name="Gibon J."/>
            <person name="Kohler A."/>
            <person name="Lindquist E."/>
            <person name="Pereda V."/>
            <person name="Salamov A."/>
            <person name="Shapiro H.J."/>
            <person name="Wuyts J."/>
            <person name="Blaudez D."/>
            <person name="Buee M."/>
            <person name="Brokstein P."/>
            <person name="Canbaeck B."/>
            <person name="Cohen D."/>
            <person name="Courty P.E."/>
            <person name="Coutinho P.M."/>
            <person name="Delaruelle C."/>
            <person name="Detter J.C."/>
            <person name="Deveau A."/>
            <person name="DiFazio S."/>
            <person name="Duplessis S."/>
            <person name="Fraissinet-Tachet L."/>
            <person name="Lucic E."/>
            <person name="Frey-Klett P."/>
            <person name="Fourrey C."/>
            <person name="Feussner I."/>
            <person name="Gay G."/>
            <person name="Grimwood J."/>
            <person name="Hoegger P.J."/>
            <person name="Jain P."/>
            <person name="Kilaru S."/>
            <person name="Labbe J."/>
            <person name="Lin Y.C."/>
            <person name="Legue V."/>
            <person name="Le Tacon F."/>
            <person name="Marmeisse R."/>
            <person name="Melayah D."/>
            <person name="Montanini B."/>
            <person name="Muratet M."/>
            <person name="Nehls U."/>
            <person name="Niculita-Hirzel H."/>
            <person name="Oudot-Le Secq M.P."/>
            <person name="Peter M."/>
            <person name="Quesneville H."/>
            <person name="Rajashekar B."/>
            <person name="Reich M."/>
            <person name="Rouhier N."/>
            <person name="Schmutz J."/>
            <person name="Yin T."/>
            <person name="Chalot M."/>
            <person name="Henrissat B."/>
            <person name="Kuees U."/>
            <person name="Lucas S."/>
            <person name="Van de Peer Y."/>
            <person name="Podila G.K."/>
            <person name="Polle A."/>
            <person name="Pukkila P.J."/>
            <person name="Richardson P.M."/>
            <person name="Rouze P."/>
            <person name="Sanders I.R."/>
            <person name="Stajich J.E."/>
            <person name="Tunlid A."/>
            <person name="Tuskan G."/>
            <person name="Grigoriev I.V."/>
        </authorList>
    </citation>
    <scope>NUCLEOTIDE SEQUENCE [LARGE SCALE GENOMIC DNA]</scope>
    <source>
        <strain evidence="17">S238N-H82 / ATCC MYA-4686</strain>
    </source>
</reference>
<dbReference type="GO" id="GO:0016787">
    <property type="term" value="F:hydrolase activity"/>
    <property type="evidence" value="ECO:0007669"/>
    <property type="project" value="UniProtKB-KW"/>
</dbReference>
<feature type="compositionally biased region" description="Low complexity" evidence="13">
    <location>
        <begin position="246"/>
        <end position="283"/>
    </location>
</feature>
<keyword evidence="16" id="KW-0378">Hydrolase</keyword>
<keyword evidence="6" id="KW-0503">Monooxygenase</keyword>
<comment type="cofactor">
    <cofactor evidence="1">
        <name>Cu(2+)</name>
        <dbReference type="ChEBI" id="CHEBI:29036"/>
    </cofactor>
</comment>
<dbReference type="EC" id="1.14.99.56" evidence="12"/>
<dbReference type="EMBL" id="DS547109">
    <property type="protein sequence ID" value="EDR06333.1"/>
    <property type="molecule type" value="Genomic_DNA"/>
</dbReference>
<evidence type="ECO:0000256" key="10">
    <source>
        <dbReference type="ARBA" id="ARBA00044502"/>
    </source>
</evidence>
<evidence type="ECO:0000256" key="6">
    <source>
        <dbReference type="ARBA" id="ARBA00023033"/>
    </source>
</evidence>
<gene>
    <name evidence="16" type="ORF">LACBIDRAFT_294705</name>
</gene>
<dbReference type="RefSeq" id="XP_001883194.1">
    <property type="nucleotide sequence ID" value="XM_001883159.1"/>
</dbReference>
<dbReference type="InterPro" id="IPR005103">
    <property type="entry name" value="AA9_LPMO"/>
</dbReference>
<keyword evidence="9" id="KW-0624">Polysaccharide degradation</keyword>
<organism evidence="17">
    <name type="scientific">Laccaria bicolor (strain S238N-H82 / ATCC MYA-4686)</name>
    <name type="common">Bicoloured deceiver</name>
    <name type="synonym">Laccaria laccata var. bicolor</name>
    <dbReference type="NCBI Taxonomy" id="486041"/>
    <lineage>
        <taxon>Eukaryota</taxon>
        <taxon>Fungi</taxon>
        <taxon>Dikarya</taxon>
        <taxon>Basidiomycota</taxon>
        <taxon>Agaricomycotina</taxon>
        <taxon>Agaricomycetes</taxon>
        <taxon>Agaricomycetidae</taxon>
        <taxon>Agaricales</taxon>
        <taxon>Agaricineae</taxon>
        <taxon>Hydnangiaceae</taxon>
        <taxon>Laccaria</taxon>
    </lineage>
</organism>
<keyword evidence="17" id="KW-1185">Reference proteome</keyword>
<evidence type="ECO:0000256" key="2">
    <source>
        <dbReference type="ARBA" id="ARBA00022723"/>
    </source>
</evidence>
<evidence type="ECO:0000259" key="15">
    <source>
        <dbReference type="Pfam" id="PF03443"/>
    </source>
</evidence>
<dbReference type="PANTHER" id="PTHR33353">
    <property type="entry name" value="PUTATIVE (AFU_ORTHOLOGUE AFUA_1G12560)-RELATED"/>
    <property type="match status" value="1"/>
</dbReference>